<dbReference type="Proteomes" id="UP000033661">
    <property type="component" value="Unassembled WGS sequence"/>
</dbReference>
<keyword evidence="2" id="KW-1185">Reference proteome</keyword>
<proteinExistence type="predicted"/>
<accession>A0A0F3QG48</accession>
<evidence type="ECO:0000313" key="2">
    <source>
        <dbReference type="Proteomes" id="UP000033661"/>
    </source>
</evidence>
<dbReference type="AlphaFoldDB" id="A0A0F3QG48"/>
<reference evidence="1 2" key="1">
    <citation type="submission" date="2015-02" db="EMBL/GenBank/DDBJ databases">
        <title>Genome Sequencing of Rickettsiales.</title>
        <authorList>
            <person name="Daugherty S.C."/>
            <person name="Su Q."/>
            <person name="Abolude K."/>
            <person name="Beier-Sexton M."/>
            <person name="Carlyon J.A."/>
            <person name="Carter R."/>
            <person name="Day N.P."/>
            <person name="Dumler S.J."/>
            <person name="Dyachenko V."/>
            <person name="Godinez A."/>
            <person name="Kurtti T.J."/>
            <person name="Lichay M."/>
            <person name="Mullins K.E."/>
            <person name="Ott S."/>
            <person name="Pappas-Brown V."/>
            <person name="Paris D.H."/>
            <person name="Patel P."/>
            <person name="Richards A.L."/>
            <person name="Sadzewicz L."/>
            <person name="Sears K."/>
            <person name="Seidman D."/>
            <person name="Sengamalay N."/>
            <person name="Stenos J."/>
            <person name="Tallon L.J."/>
            <person name="Vincent G."/>
            <person name="Fraser C.M."/>
            <person name="Munderloh U."/>
            <person name="Dunning-Hotopp J.C."/>
        </authorList>
    </citation>
    <scope>NUCLEOTIDE SEQUENCE [LARGE SCALE GENOMIC DNA]</scope>
    <source>
        <strain evidence="1 2">RML An4</strain>
    </source>
</reference>
<name>A0A0F3QG48_RICBE</name>
<dbReference type="PATRIC" id="fig|1359193.3.peg.1381"/>
<sequence length="336" mass="37296">MNSDEMWEQGKIIHAEAYRQQEYEKQRRNGGNSSSNDGELLGTLIVIGCYAAYQGAKFAGKAAIAGGKMAVEGGKIAGKTVINARKLHKGEVEIVNTDNQGNIIEKAPEYSPTLTGSQESPTFSKREKVKEWIGKGIKKSRSASELLTSAYKLTTSTTEEVVTDAGDKTKVIIKPNTVNTEDHKIRPLINKQNKYYGEIQEDTINTMLKYRFNGNKIVEVTKYKSFTIPSTILPGEKFELRFELNCPNGEKIRADDTAYLQVNYDISGKLVKLAIPNQPVVCHNPSYPALIAYHNELYVLPVNSGHYNYLTYKVHENGGIVEIGNADPGYHIEAIS</sequence>
<gene>
    <name evidence="1" type="ORF">RBEAN4_1422</name>
</gene>
<evidence type="ECO:0000313" key="1">
    <source>
        <dbReference type="EMBL" id="KJV90419.1"/>
    </source>
</evidence>
<protein>
    <submittedName>
        <fullName evidence="1">Surface antigen family protein</fullName>
    </submittedName>
</protein>
<dbReference type="EMBL" id="LAOI01000001">
    <property type="protein sequence ID" value="KJV90419.1"/>
    <property type="molecule type" value="Genomic_DNA"/>
</dbReference>
<dbReference type="RefSeq" id="WP_052691012.1">
    <property type="nucleotide sequence ID" value="NZ_LAOI01000001.1"/>
</dbReference>
<organism evidence="1 2">
    <name type="scientific">Rickettsia bellii str. RML An4</name>
    <dbReference type="NCBI Taxonomy" id="1359193"/>
    <lineage>
        <taxon>Bacteria</taxon>
        <taxon>Pseudomonadati</taxon>
        <taxon>Pseudomonadota</taxon>
        <taxon>Alphaproteobacteria</taxon>
        <taxon>Rickettsiales</taxon>
        <taxon>Rickettsiaceae</taxon>
        <taxon>Rickettsieae</taxon>
        <taxon>Rickettsia</taxon>
        <taxon>belli group</taxon>
    </lineage>
</organism>
<comment type="caution">
    <text evidence="1">The sequence shown here is derived from an EMBL/GenBank/DDBJ whole genome shotgun (WGS) entry which is preliminary data.</text>
</comment>